<dbReference type="OrthoDB" id="9795655at2"/>
<evidence type="ECO:0000256" key="5">
    <source>
        <dbReference type="ARBA" id="ARBA00022692"/>
    </source>
</evidence>
<dbReference type="EMBL" id="FOSH01000017">
    <property type="protein sequence ID" value="SFK63803.1"/>
    <property type="molecule type" value="Genomic_DNA"/>
</dbReference>
<dbReference type="PANTHER" id="PTHR35011">
    <property type="entry name" value="2,3-DIKETO-L-GULONATE TRAP TRANSPORTER SMALL PERMEASE PROTEIN YIAM"/>
    <property type="match status" value="1"/>
</dbReference>
<dbReference type="STRING" id="45496.SAMN04488079_11745"/>
<keyword evidence="12" id="KW-1185">Reference proteome</keyword>
<comment type="function">
    <text evidence="9">Part of the tripartite ATP-independent periplasmic (TRAP) transport system.</text>
</comment>
<feature type="transmembrane region" description="Helical" evidence="9">
    <location>
        <begin position="56"/>
        <end position="73"/>
    </location>
</feature>
<dbReference type="AlphaFoldDB" id="A0A1I4B5I4"/>
<dbReference type="Pfam" id="PF04290">
    <property type="entry name" value="DctQ"/>
    <property type="match status" value="1"/>
</dbReference>
<organism evidence="11 12">
    <name type="scientific">Methylophaga sulfidovorans</name>
    <dbReference type="NCBI Taxonomy" id="45496"/>
    <lineage>
        <taxon>Bacteria</taxon>
        <taxon>Pseudomonadati</taxon>
        <taxon>Pseudomonadota</taxon>
        <taxon>Gammaproteobacteria</taxon>
        <taxon>Thiotrichales</taxon>
        <taxon>Piscirickettsiaceae</taxon>
        <taxon>Methylophaga</taxon>
    </lineage>
</organism>
<evidence type="ECO:0000259" key="10">
    <source>
        <dbReference type="Pfam" id="PF04290"/>
    </source>
</evidence>
<feature type="transmembrane region" description="Helical" evidence="9">
    <location>
        <begin position="22"/>
        <end position="44"/>
    </location>
</feature>
<dbReference type="InterPro" id="IPR007387">
    <property type="entry name" value="TRAP_DctQ"/>
</dbReference>
<dbReference type="GO" id="GO:0005886">
    <property type="term" value="C:plasma membrane"/>
    <property type="evidence" value="ECO:0007669"/>
    <property type="project" value="UniProtKB-SubCell"/>
</dbReference>
<keyword evidence="5 9" id="KW-0812">Transmembrane</keyword>
<comment type="similarity">
    <text evidence="8 9">Belongs to the TRAP transporter small permease family.</text>
</comment>
<feature type="transmembrane region" description="Helical" evidence="9">
    <location>
        <begin position="94"/>
        <end position="120"/>
    </location>
</feature>
<dbReference type="PANTHER" id="PTHR35011:SF4">
    <property type="entry name" value="SLL1102 PROTEIN"/>
    <property type="match status" value="1"/>
</dbReference>
<feature type="transmembrane region" description="Helical" evidence="9">
    <location>
        <begin position="140"/>
        <end position="162"/>
    </location>
</feature>
<reference evidence="12" key="1">
    <citation type="submission" date="2016-10" db="EMBL/GenBank/DDBJ databases">
        <authorList>
            <person name="Varghese N."/>
            <person name="Submissions S."/>
        </authorList>
    </citation>
    <scope>NUCLEOTIDE SEQUENCE [LARGE SCALE GENOMIC DNA]</scope>
    <source>
        <strain evidence="12">DSM 11578</strain>
    </source>
</reference>
<dbReference type="RefSeq" id="WP_091715383.1">
    <property type="nucleotide sequence ID" value="NZ_FOSH01000017.1"/>
</dbReference>
<evidence type="ECO:0000256" key="9">
    <source>
        <dbReference type="RuleBase" id="RU369079"/>
    </source>
</evidence>
<gene>
    <name evidence="11" type="ORF">SAMN04488079_11745</name>
</gene>
<comment type="subcellular location">
    <subcellularLocation>
        <location evidence="1 9">Cell inner membrane</location>
        <topology evidence="1 9">Multi-pass membrane protein</topology>
    </subcellularLocation>
</comment>
<keyword evidence="2 9" id="KW-0813">Transport</keyword>
<evidence type="ECO:0000256" key="7">
    <source>
        <dbReference type="ARBA" id="ARBA00023136"/>
    </source>
</evidence>
<evidence type="ECO:0000256" key="4">
    <source>
        <dbReference type="ARBA" id="ARBA00022519"/>
    </source>
</evidence>
<feature type="domain" description="Tripartite ATP-independent periplasmic transporters DctQ component" evidence="10">
    <location>
        <begin position="30"/>
        <end position="165"/>
    </location>
</feature>
<dbReference type="GO" id="GO:0022857">
    <property type="term" value="F:transmembrane transporter activity"/>
    <property type="evidence" value="ECO:0007669"/>
    <property type="project" value="UniProtKB-UniRule"/>
</dbReference>
<dbReference type="InterPro" id="IPR055348">
    <property type="entry name" value="DctQ"/>
</dbReference>
<comment type="subunit">
    <text evidence="9">The complex comprises the extracytoplasmic solute receptor protein and the two transmembrane proteins.</text>
</comment>
<evidence type="ECO:0000313" key="11">
    <source>
        <dbReference type="EMBL" id="SFK63803.1"/>
    </source>
</evidence>
<dbReference type="Proteomes" id="UP000198924">
    <property type="component" value="Unassembled WGS sequence"/>
</dbReference>
<evidence type="ECO:0000256" key="3">
    <source>
        <dbReference type="ARBA" id="ARBA00022475"/>
    </source>
</evidence>
<evidence type="ECO:0000256" key="6">
    <source>
        <dbReference type="ARBA" id="ARBA00022989"/>
    </source>
</evidence>
<keyword evidence="3" id="KW-1003">Cell membrane</keyword>
<evidence type="ECO:0000256" key="1">
    <source>
        <dbReference type="ARBA" id="ARBA00004429"/>
    </source>
</evidence>
<sequence length="174" mass="19808">MKTLLEPIINGIEYFIDLTGRAVSWLILAMVLLICYDVAMRYLFNYGSVALQELEWHLFALVFLLGGAYTLRHDAHVRVDIFYQSRFVSDLGRAWISLLGTLLFLFPFCIMIVLTAWPFAENAFYYNEGSPDPGGLPYRFILKGAILVAFVLIMLQGVADVLKNLKIICNKESK</sequence>
<keyword evidence="4 9" id="KW-0997">Cell inner membrane</keyword>
<proteinExistence type="inferred from homology"/>
<accession>A0A1I4B5I4</accession>
<keyword evidence="6 9" id="KW-1133">Transmembrane helix</keyword>
<evidence type="ECO:0000313" key="12">
    <source>
        <dbReference type="Proteomes" id="UP000198924"/>
    </source>
</evidence>
<name>A0A1I4B5I4_9GAMM</name>
<evidence type="ECO:0000256" key="8">
    <source>
        <dbReference type="ARBA" id="ARBA00038436"/>
    </source>
</evidence>
<keyword evidence="7 9" id="KW-0472">Membrane</keyword>
<evidence type="ECO:0000256" key="2">
    <source>
        <dbReference type="ARBA" id="ARBA00022448"/>
    </source>
</evidence>
<protein>
    <recommendedName>
        <fullName evidence="9">TRAP transporter small permease protein</fullName>
    </recommendedName>
</protein>